<dbReference type="Proteomes" id="UP000198922">
    <property type="component" value="Unassembled WGS sequence"/>
</dbReference>
<evidence type="ECO:0000313" key="1">
    <source>
        <dbReference type="EMBL" id="SDF25860.1"/>
    </source>
</evidence>
<sequence>MAVFALSLLLLLGAMAGLAIGLLAGRGAPRAGCCGGACDACPKGGRG</sequence>
<reference evidence="2" key="1">
    <citation type="submission" date="2016-10" db="EMBL/GenBank/DDBJ databases">
        <authorList>
            <person name="Varghese N."/>
            <person name="Submissions S."/>
        </authorList>
    </citation>
    <scope>NUCLEOTIDE SEQUENCE [LARGE SCALE GENOMIC DNA]</scope>
    <source>
        <strain evidence="2">DSM 21424</strain>
    </source>
</reference>
<dbReference type="AlphaFoldDB" id="A0A1G7JLM9"/>
<gene>
    <name evidence="1" type="ORF">SAMN04488567_3775</name>
</gene>
<organism evidence="1 2">
    <name type="scientific">Limimaricola pyoseonensis</name>
    <dbReference type="NCBI Taxonomy" id="521013"/>
    <lineage>
        <taxon>Bacteria</taxon>
        <taxon>Pseudomonadati</taxon>
        <taxon>Pseudomonadota</taxon>
        <taxon>Alphaproteobacteria</taxon>
        <taxon>Rhodobacterales</taxon>
        <taxon>Paracoccaceae</taxon>
        <taxon>Limimaricola</taxon>
    </lineage>
</organism>
<evidence type="ECO:0000313" key="2">
    <source>
        <dbReference type="Proteomes" id="UP000198922"/>
    </source>
</evidence>
<keyword evidence="2" id="KW-1185">Reference proteome</keyword>
<protein>
    <submittedName>
        <fullName evidence="1">Uncharacterized protein</fullName>
    </submittedName>
</protein>
<dbReference type="EMBL" id="FNAT01000009">
    <property type="protein sequence ID" value="SDF25860.1"/>
    <property type="molecule type" value="Genomic_DNA"/>
</dbReference>
<accession>A0A1G7JLM9</accession>
<name>A0A1G7JLM9_9RHOB</name>
<proteinExistence type="predicted"/>